<feature type="chain" id="PRO_5026348383" evidence="1">
    <location>
        <begin position="23"/>
        <end position="196"/>
    </location>
</feature>
<dbReference type="AlphaFoldDB" id="A0A6I8N361"/>
<dbReference type="Bgee" id="ENSOANG00000030606">
    <property type="expression patterns" value="Expressed in adult mammalian kidney and 2 other cell types or tissues"/>
</dbReference>
<evidence type="ECO:0000256" key="1">
    <source>
        <dbReference type="SAM" id="SignalP"/>
    </source>
</evidence>
<sequence length="196" mass="22678">MREDSITMKVFILSCLLAVAMAMPKLQSSSSSSEETDQLLVKEKLVKRRELMDLPTTLSSEEHVMEEKEFYQPRLKYPYPFFPPIKTYVNPHIYQKPAVLPVTHPETLTYLQPQQNPEDMPLPKKEVLPYLKAVVVPYPQVQVMPYPETEVMPYFPPMTMSLVQPDIVPPSFYREAVIRPVAYNLPQPVQKIPETN</sequence>
<reference evidence="2 3" key="1">
    <citation type="journal article" date="2008" name="Nature">
        <title>Genome analysis of the platypus reveals unique signatures of evolution.</title>
        <authorList>
            <person name="Warren W.C."/>
            <person name="Hillier L.W."/>
            <person name="Marshall Graves J.A."/>
            <person name="Birney E."/>
            <person name="Ponting C.P."/>
            <person name="Grutzner F."/>
            <person name="Belov K."/>
            <person name="Miller W."/>
            <person name="Clarke L."/>
            <person name="Chinwalla A.T."/>
            <person name="Yang S.P."/>
            <person name="Heger A."/>
            <person name="Locke D.P."/>
            <person name="Miethke P."/>
            <person name="Waters P.D."/>
            <person name="Veyrunes F."/>
            <person name="Fulton L."/>
            <person name="Fulton B."/>
            <person name="Graves T."/>
            <person name="Wallis J."/>
            <person name="Puente X.S."/>
            <person name="Lopez-Otin C."/>
            <person name="Ordonez G.R."/>
            <person name="Eichler E.E."/>
            <person name="Chen L."/>
            <person name="Cheng Z."/>
            <person name="Deakin J.E."/>
            <person name="Alsop A."/>
            <person name="Thompson K."/>
            <person name="Kirby P."/>
            <person name="Papenfuss A.T."/>
            <person name="Wakefield M.J."/>
            <person name="Olender T."/>
            <person name="Lancet D."/>
            <person name="Huttley G.A."/>
            <person name="Smit A.F."/>
            <person name="Pask A."/>
            <person name="Temple-Smith P."/>
            <person name="Batzer M.A."/>
            <person name="Walker J.A."/>
            <person name="Konkel M.K."/>
            <person name="Harris R.S."/>
            <person name="Whittington C.M."/>
            <person name="Wong E.S."/>
            <person name="Gemmell N.J."/>
            <person name="Buschiazzo E."/>
            <person name="Vargas Jentzsch I.M."/>
            <person name="Merkel A."/>
            <person name="Schmitz J."/>
            <person name="Zemann A."/>
            <person name="Churakov G."/>
            <person name="Kriegs J.O."/>
            <person name="Brosius J."/>
            <person name="Murchison E.P."/>
            <person name="Sachidanandam R."/>
            <person name="Smith C."/>
            <person name="Hannon G.J."/>
            <person name="Tsend-Ayush E."/>
            <person name="McMillan D."/>
            <person name="Attenborough R."/>
            <person name="Rens W."/>
            <person name="Ferguson-Smith M."/>
            <person name="Lefevre C.M."/>
            <person name="Sharp J.A."/>
            <person name="Nicholas K.R."/>
            <person name="Ray D.A."/>
            <person name="Kube M."/>
            <person name="Reinhardt R."/>
            <person name="Pringle T.H."/>
            <person name="Taylor J."/>
            <person name="Jones R.C."/>
            <person name="Nixon B."/>
            <person name="Dacheux J.L."/>
            <person name="Niwa H."/>
            <person name="Sekita Y."/>
            <person name="Huang X."/>
            <person name="Stark A."/>
            <person name="Kheradpour P."/>
            <person name="Kellis M."/>
            <person name="Flicek P."/>
            <person name="Chen Y."/>
            <person name="Webber C."/>
            <person name="Hardison R."/>
            <person name="Nelson J."/>
            <person name="Hallsworth-Pepin K."/>
            <person name="Delehaunty K."/>
            <person name="Markovic C."/>
            <person name="Minx P."/>
            <person name="Feng Y."/>
            <person name="Kremitzki C."/>
            <person name="Mitreva M."/>
            <person name="Glasscock J."/>
            <person name="Wylie T."/>
            <person name="Wohldmann P."/>
            <person name="Thiru P."/>
            <person name="Nhan M.N."/>
            <person name="Pohl C.S."/>
            <person name="Smith S.M."/>
            <person name="Hou S."/>
            <person name="Nefedov M."/>
            <person name="de Jong P.J."/>
            <person name="Renfree M.B."/>
            <person name="Mardis E.R."/>
            <person name="Wilson R.K."/>
        </authorList>
    </citation>
    <scope>NUCLEOTIDE SEQUENCE [LARGE SCALE GENOMIC DNA]</scope>
    <source>
        <strain evidence="2 3">Glennie</strain>
    </source>
</reference>
<name>A0A6I8N361_ORNAN</name>
<evidence type="ECO:0000313" key="3">
    <source>
        <dbReference type="Proteomes" id="UP000002279"/>
    </source>
</evidence>
<dbReference type="Proteomes" id="UP000002279">
    <property type="component" value="Chromosome 10"/>
</dbReference>
<protein>
    <submittedName>
        <fullName evidence="2">Casein beta</fullName>
    </submittedName>
</protein>
<dbReference type="InParanoid" id="A0A6I8N361"/>
<keyword evidence="1" id="KW-0732">Signal</keyword>
<keyword evidence="3" id="KW-1185">Reference proteome</keyword>
<feature type="signal peptide" evidence="1">
    <location>
        <begin position="1"/>
        <end position="22"/>
    </location>
</feature>
<accession>A0A6I8N361</accession>
<evidence type="ECO:0000313" key="2">
    <source>
        <dbReference type="Ensembl" id="ENSOANP00000035332.1"/>
    </source>
</evidence>
<organism evidence="2 3">
    <name type="scientific">Ornithorhynchus anatinus</name>
    <name type="common">Duckbill platypus</name>
    <dbReference type="NCBI Taxonomy" id="9258"/>
    <lineage>
        <taxon>Eukaryota</taxon>
        <taxon>Metazoa</taxon>
        <taxon>Chordata</taxon>
        <taxon>Craniata</taxon>
        <taxon>Vertebrata</taxon>
        <taxon>Euteleostomi</taxon>
        <taxon>Mammalia</taxon>
        <taxon>Monotremata</taxon>
        <taxon>Ornithorhynchidae</taxon>
        <taxon>Ornithorhynchus</taxon>
    </lineage>
</organism>
<reference evidence="2" key="2">
    <citation type="submission" date="2025-08" db="UniProtKB">
        <authorList>
            <consortium name="Ensembl"/>
        </authorList>
    </citation>
    <scope>IDENTIFICATION</scope>
    <source>
        <strain evidence="2">Glennie</strain>
    </source>
</reference>
<reference evidence="2" key="3">
    <citation type="submission" date="2025-09" db="UniProtKB">
        <authorList>
            <consortium name="Ensembl"/>
        </authorList>
    </citation>
    <scope>IDENTIFICATION</scope>
    <source>
        <strain evidence="2">Glennie</strain>
    </source>
</reference>
<proteinExistence type="predicted"/>
<dbReference type="Ensembl" id="ENSOANT00000054468.1">
    <property type="protein sequence ID" value="ENSOANP00000035332.1"/>
    <property type="gene ID" value="ENSOANG00000030606.2"/>
</dbReference>
<gene>
    <name evidence="2" type="primary">CSN2</name>
</gene>